<dbReference type="GO" id="GO:0006032">
    <property type="term" value="P:chitin catabolic process"/>
    <property type="evidence" value="ECO:0007669"/>
    <property type="project" value="UniProtKB-KW"/>
</dbReference>
<dbReference type="SUPFAM" id="SSF88713">
    <property type="entry name" value="Glycoside hydrolase/deacetylase"/>
    <property type="match status" value="1"/>
</dbReference>
<dbReference type="OMA" id="HNAYFDY"/>
<dbReference type="InterPro" id="IPR011330">
    <property type="entry name" value="Glyco_hydro/deAcase_b/a-brl"/>
</dbReference>
<keyword evidence="7" id="KW-0964">Secreted</keyword>
<comment type="subcellular location">
    <subcellularLocation>
        <location evidence="3">Cell membrane</location>
        <topology evidence="3">Lipid-anchor</topology>
        <topology evidence="3">GPI-anchor</topology>
    </subcellularLocation>
    <subcellularLocation>
        <location evidence="2">Secreted</location>
        <location evidence="2">Cell wall</location>
    </subcellularLocation>
</comment>
<dbReference type="STRING" id="645134.A0A0L0HC12"/>
<evidence type="ECO:0000313" key="26">
    <source>
        <dbReference type="Proteomes" id="UP000053201"/>
    </source>
</evidence>
<evidence type="ECO:0000256" key="22">
    <source>
        <dbReference type="SAM" id="MobiDB-lite"/>
    </source>
</evidence>
<evidence type="ECO:0000256" key="21">
    <source>
        <dbReference type="ARBA" id="ARBA00048494"/>
    </source>
</evidence>
<evidence type="ECO:0000256" key="12">
    <source>
        <dbReference type="ARBA" id="ARBA00023024"/>
    </source>
</evidence>
<dbReference type="GO" id="GO:0098552">
    <property type="term" value="C:side of membrane"/>
    <property type="evidence" value="ECO:0007669"/>
    <property type="project" value="UniProtKB-KW"/>
</dbReference>
<feature type="domain" description="NodB homology" evidence="24">
    <location>
        <begin position="117"/>
        <end position="308"/>
    </location>
</feature>
<keyword evidence="12" id="KW-0146">Chitin degradation</keyword>
<evidence type="ECO:0000256" key="16">
    <source>
        <dbReference type="ARBA" id="ARBA00023285"/>
    </source>
</evidence>
<evidence type="ECO:0000256" key="3">
    <source>
        <dbReference type="ARBA" id="ARBA00004609"/>
    </source>
</evidence>
<dbReference type="EC" id="3.5.1.41" evidence="20"/>
<evidence type="ECO:0000313" key="25">
    <source>
        <dbReference type="EMBL" id="KNC98727.1"/>
    </source>
</evidence>
<evidence type="ECO:0000256" key="14">
    <source>
        <dbReference type="ARBA" id="ARBA00023180"/>
    </source>
</evidence>
<keyword evidence="17" id="KW-0449">Lipoprotein</keyword>
<proteinExistence type="inferred from homology"/>
<sequence>MHSTITALAGILLVASSAAAQQCTPYTSGIDATKYPTPWTTATSNGVLNTPEFQAVYNGIDWTKVPNIPPKNWTADGAAVTTGYSATDPDCWWTATQCTTPKHPNILADIVACPEPGTWGITYDDGPNCTNTAFYDFLKQNNQKASMYYIGSNVLDWPNEAKRGYTDGHHINGHTWSHKPMTSLTNQEIVAELYYTTKIIKEVTGVTVLYWRPPFGDIDDRVRAIASQLKLTATIWNRDTDDWNIAIPASQITTNFQNFINEGKNGTWSKSGVIVLEHEIDSRTMGLAMQYYPEIKNAYKHLMPVASCMNITKPYAEDITYPDFATLAGLAPTNTSTSTTTVASSTAPSPTDPRGTAAAGQHSAASDVAANWVMGLISMSAGLVALVF</sequence>
<comment type="similarity">
    <text evidence="4">Belongs to the polysaccharide deacetylase family.</text>
</comment>
<feature type="region of interest" description="Disordered" evidence="22">
    <location>
        <begin position="334"/>
        <end position="360"/>
    </location>
</feature>
<accession>A0A0L0HC12</accession>
<dbReference type="FunFam" id="3.20.20.370:FF:000004">
    <property type="entry name" value="Related to Chitin deacetylase"/>
    <property type="match status" value="1"/>
</dbReference>
<keyword evidence="19" id="KW-0624">Polysaccharide degradation</keyword>
<evidence type="ECO:0000256" key="19">
    <source>
        <dbReference type="ARBA" id="ARBA00023326"/>
    </source>
</evidence>
<comment type="cofactor">
    <cofactor evidence="1">
        <name>Co(2+)</name>
        <dbReference type="ChEBI" id="CHEBI:48828"/>
    </cofactor>
</comment>
<evidence type="ECO:0000256" key="9">
    <source>
        <dbReference type="ARBA" id="ARBA00022723"/>
    </source>
</evidence>
<feature type="signal peptide" evidence="23">
    <location>
        <begin position="1"/>
        <end position="20"/>
    </location>
</feature>
<dbReference type="GO" id="GO:0071555">
    <property type="term" value="P:cell wall organization"/>
    <property type="evidence" value="ECO:0007669"/>
    <property type="project" value="UniProtKB-KW"/>
</dbReference>
<dbReference type="GO" id="GO:0005886">
    <property type="term" value="C:plasma membrane"/>
    <property type="evidence" value="ECO:0007669"/>
    <property type="project" value="UniProtKB-SubCell"/>
</dbReference>
<evidence type="ECO:0000256" key="7">
    <source>
        <dbReference type="ARBA" id="ARBA00022525"/>
    </source>
</evidence>
<comment type="catalytic activity">
    <reaction evidence="21">
        <text>[(1-&gt;4)-N-acetyl-beta-D-glucosaminyl](n) + n H2O = chitosan + n acetate</text>
        <dbReference type="Rhea" id="RHEA:10464"/>
        <dbReference type="Rhea" id="RHEA-COMP:9593"/>
        <dbReference type="Rhea" id="RHEA-COMP:9597"/>
        <dbReference type="ChEBI" id="CHEBI:15377"/>
        <dbReference type="ChEBI" id="CHEBI:17029"/>
        <dbReference type="ChEBI" id="CHEBI:30089"/>
        <dbReference type="ChEBI" id="CHEBI:57704"/>
        <dbReference type="EC" id="3.5.1.41"/>
    </reaction>
    <physiologicalReaction direction="left-to-right" evidence="21">
        <dbReference type="Rhea" id="RHEA:10465"/>
    </physiologicalReaction>
</comment>
<dbReference type="EMBL" id="KQ257460">
    <property type="protein sequence ID" value="KNC98727.1"/>
    <property type="molecule type" value="Genomic_DNA"/>
</dbReference>
<reference evidence="25 26" key="1">
    <citation type="submission" date="2009-08" db="EMBL/GenBank/DDBJ databases">
        <title>The Genome Sequence of Spizellomyces punctatus strain DAOM BR117.</title>
        <authorList>
            <consortium name="The Broad Institute Genome Sequencing Platform"/>
            <person name="Russ C."/>
            <person name="Cuomo C."/>
            <person name="Shea T."/>
            <person name="Young S.K."/>
            <person name="Zeng Q."/>
            <person name="Koehrsen M."/>
            <person name="Haas B."/>
            <person name="Borodovsky M."/>
            <person name="Guigo R."/>
            <person name="Alvarado L."/>
            <person name="Berlin A."/>
            <person name="Bochicchio J."/>
            <person name="Borenstein D."/>
            <person name="Chapman S."/>
            <person name="Chen Z."/>
            <person name="Engels R."/>
            <person name="Freedman E."/>
            <person name="Gellesch M."/>
            <person name="Goldberg J."/>
            <person name="Griggs A."/>
            <person name="Gujja S."/>
            <person name="Heiman D."/>
            <person name="Hepburn T."/>
            <person name="Howarth C."/>
            <person name="Jen D."/>
            <person name="Larson L."/>
            <person name="Lewis B."/>
            <person name="Mehta T."/>
            <person name="Park D."/>
            <person name="Pearson M."/>
            <person name="Roberts A."/>
            <person name="Saif S."/>
            <person name="Shenoy N."/>
            <person name="Sisk P."/>
            <person name="Stolte C."/>
            <person name="Sykes S."/>
            <person name="Thomson T."/>
            <person name="Walk T."/>
            <person name="White J."/>
            <person name="Yandava C."/>
            <person name="Burger G."/>
            <person name="Gray M.W."/>
            <person name="Holland P.W.H."/>
            <person name="King N."/>
            <person name="Lang F.B.F."/>
            <person name="Roger A.J."/>
            <person name="Ruiz-Trillo I."/>
            <person name="Lander E."/>
            <person name="Nusbaum C."/>
        </authorList>
    </citation>
    <scope>NUCLEOTIDE SEQUENCE [LARGE SCALE GENOMIC DNA]</scope>
    <source>
        <strain evidence="25 26">DAOM BR117</strain>
    </source>
</reference>
<dbReference type="eggNOG" id="ENOG502QSK3">
    <property type="taxonomic scope" value="Eukaryota"/>
</dbReference>
<dbReference type="Proteomes" id="UP000053201">
    <property type="component" value="Unassembled WGS sequence"/>
</dbReference>
<evidence type="ECO:0000256" key="23">
    <source>
        <dbReference type="SAM" id="SignalP"/>
    </source>
</evidence>
<name>A0A0L0HC12_SPIPD</name>
<evidence type="ECO:0000256" key="18">
    <source>
        <dbReference type="ARBA" id="ARBA00023316"/>
    </source>
</evidence>
<dbReference type="PROSITE" id="PS51677">
    <property type="entry name" value="NODB"/>
    <property type="match status" value="1"/>
</dbReference>
<dbReference type="Gene3D" id="3.20.20.370">
    <property type="entry name" value="Glycoside hydrolase/deacetylase"/>
    <property type="match status" value="1"/>
</dbReference>
<dbReference type="GeneID" id="27689713"/>
<dbReference type="InterPro" id="IPR050248">
    <property type="entry name" value="Polysacc_deacetylase_ArnD"/>
</dbReference>
<evidence type="ECO:0000256" key="15">
    <source>
        <dbReference type="ARBA" id="ARBA00023277"/>
    </source>
</evidence>
<evidence type="ECO:0000256" key="17">
    <source>
        <dbReference type="ARBA" id="ARBA00023288"/>
    </source>
</evidence>
<keyword evidence="16" id="KW-0170">Cobalt</keyword>
<organism evidence="25 26">
    <name type="scientific">Spizellomyces punctatus (strain DAOM BR117)</name>
    <dbReference type="NCBI Taxonomy" id="645134"/>
    <lineage>
        <taxon>Eukaryota</taxon>
        <taxon>Fungi</taxon>
        <taxon>Fungi incertae sedis</taxon>
        <taxon>Chytridiomycota</taxon>
        <taxon>Chytridiomycota incertae sedis</taxon>
        <taxon>Chytridiomycetes</taxon>
        <taxon>Spizellomycetales</taxon>
        <taxon>Spizellomycetaceae</taxon>
        <taxon>Spizellomyces</taxon>
    </lineage>
</organism>
<feature type="compositionally biased region" description="Low complexity" evidence="22">
    <location>
        <begin position="334"/>
        <end position="349"/>
    </location>
</feature>
<dbReference type="Pfam" id="PF01522">
    <property type="entry name" value="Polysacc_deac_1"/>
    <property type="match status" value="1"/>
</dbReference>
<dbReference type="VEuPathDB" id="FungiDB:SPPG_06405"/>
<dbReference type="InParanoid" id="A0A0L0HC12"/>
<dbReference type="InterPro" id="IPR002509">
    <property type="entry name" value="NODB_dom"/>
</dbReference>
<evidence type="ECO:0000256" key="1">
    <source>
        <dbReference type="ARBA" id="ARBA00001941"/>
    </source>
</evidence>
<dbReference type="AlphaFoldDB" id="A0A0L0HC12"/>
<keyword evidence="10 23" id="KW-0732">Signal</keyword>
<gene>
    <name evidence="25" type="ORF">SPPG_06405</name>
</gene>
<evidence type="ECO:0000256" key="4">
    <source>
        <dbReference type="ARBA" id="ARBA00010973"/>
    </source>
</evidence>
<keyword evidence="6" id="KW-0134">Cell wall</keyword>
<evidence type="ECO:0000256" key="10">
    <source>
        <dbReference type="ARBA" id="ARBA00022729"/>
    </source>
</evidence>
<dbReference type="GO" id="GO:0004099">
    <property type="term" value="F:chitin deacetylase activity"/>
    <property type="evidence" value="ECO:0007669"/>
    <property type="project" value="UniProtKB-EC"/>
</dbReference>
<keyword evidence="15" id="KW-0119">Carbohydrate metabolism</keyword>
<dbReference type="OrthoDB" id="2145317at2759"/>
<dbReference type="GO" id="GO:0046872">
    <property type="term" value="F:metal ion binding"/>
    <property type="evidence" value="ECO:0007669"/>
    <property type="project" value="UniProtKB-KW"/>
</dbReference>
<evidence type="ECO:0000256" key="6">
    <source>
        <dbReference type="ARBA" id="ARBA00022512"/>
    </source>
</evidence>
<feature type="chain" id="PRO_5005539694" description="chitin deacetylase" evidence="23">
    <location>
        <begin position="21"/>
        <end position="388"/>
    </location>
</feature>
<keyword evidence="9" id="KW-0479">Metal-binding</keyword>
<dbReference type="PANTHER" id="PTHR10587:SF98">
    <property type="entry name" value="CHITIN DEACETYLASE"/>
    <property type="match status" value="1"/>
</dbReference>
<evidence type="ECO:0000256" key="8">
    <source>
        <dbReference type="ARBA" id="ARBA00022622"/>
    </source>
</evidence>
<dbReference type="GO" id="GO:0000272">
    <property type="term" value="P:polysaccharide catabolic process"/>
    <property type="evidence" value="ECO:0007669"/>
    <property type="project" value="UniProtKB-KW"/>
</dbReference>
<keyword evidence="11" id="KW-0378">Hydrolase</keyword>
<evidence type="ECO:0000259" key="24">
    <source>
        <dbReference type="PROSITE" id="PS51677"/>
    </source>
</evidence>
<dbReference type="PANTHER" id="PTHR10587">
    <property type="entry name" value="GLYCOSYL TRANSFERASE-RELATED"/>
    <property type="match status" value="1"/>
</dbReference>
<evidence type="ECO:0000256" key="11">
    <source>
        <dbReference type="ARBA" id="ARBA00022801"/>
    </source>
</evidence>
<keyword evidence="5" id="KW-1003">Cell membrane</keyword>
<protein>
    <recommendedName>
        <fullName evidence="20">chitin deacetylase</fullName>
        <ecNumber evidence="20">3.5.1.41</ecNumber>
    </recommendedName>
</protein>
<keyword evidence="18" id="KW-0961">Cell wall biogenesis/degradation</keyword>
<keyword evidence="8" id="KW-0336">GPI-anchor</keyword>
<evidence type="ECO:0000256" key="20">
    <source>
        <dbReference type="ARBA" id="ARBA00024056"/>
    </source>
</evidence>
<evidence type="ECO:0000256" key="13">
    <source>
        <dbReference type="ARBA" id="ARBA00023136"/>
    </source>
</evidence>
<keyword evidence="14" id="KW-0325">Glycoprotein</keyword>
<evidence type="ECO:0000256" key="5">
    <source>
        <dbReference type="ARBA" id="ARBA00022475"/>
    </source>
</evidence>
<keyword evidence="26" id="KW-1185">Reference proteome</keyword>
<keyword evidence="13" id="KW-0472">Membrane</keyword>
<dbReference type="RefSeq" id="XP_016606767.1">
    <property type="nucleotide sequence ID" value="XM_016754617.1"/>
</dbReference>
<evidence type="ECO:0000256" key="2">
    <source>
        <dbReference type="ARBA" id="ARBA00004191"/>
    </source>
</evidence>
<dbReference type="GO" id="GO:0009272">
    <property type="term" value="P:fungal-type cell wall biogenesis"/>
    <property type="evidence" value="ECO:0007669"/>
    <property type="project" value="UniProtKB-ARBA"/>
</dbReference>